<feature type="compositionally biased region" description="Low complexity" evidence="1">
    <location>
        <begin position="462"/>
        <end position="510"/>
    </location>
</feature>
<proteinExistence type="predicted"/>
<evidence type="ECO:0000256" key="1">
    <source>
        <dbReference type="SAM" id="MobiDB-lite"/>
    </source>
</evidence>
<feature type="compositionally biased region" description="Polar residues" evidence="1">
    <location>
        <begin position="91"/>
        <end position="105"/>
    </location>
</feature>
<feature type="compositionally biased region" description="Low complexity" evidence="1">
    <location>
        <begin position="142"/>
        <end position="161"/>
    </location>
</feature>
<keyword evidence="3" id="KW-1185">Reference proteome</keyword>
<comment type="caution">
    <text evidence="2">The sequence shown here is derived from an EMBL/GenBank/DDBJ whole genome shotgun (WGS) entry which is preliminary data.</text>
</comment>
<feature type="compositionally biased region" description="Polar residues" evidence="1">
    <location>
        <begin position="599"/>
        <end position="619"/>
    </location>
</feature>
<name>A0A9W8CIQ3_9FUNG</name>
<feature type="region of interest" description="Disordered" evidence="1">
    <location>
        <begin position="462"/>
        <end position="524"/>
    </location>
</feature>
<sequence length="686" mass="71642">KSESKSSAEAWTTKSSSNAQDSKPKDSQQASSSNTAAPSKPAPMSWASIAKRGVKQASPESAAASQSDKKPSDAATTLEDETVSKKDTADIASSQEMPETNSTLEINAPEAIAEEKLEPVVVEETVTVVEVEKVTEPAQLVETAPTTLETETPAPDTATPESQTAPASAKKPVTNARRLNQDAPVVMPTGSSSLERIGMQFGSLSIGGVELSSLATPAAAVTSELEKPAAEIPAAPAQPETKEAVAPVQAIVSEAAPAPAPVAPATAPAPAAAATHVPIAEPAAQTASASQGPLTTYLQQQQQNINNQNPAYPSVSAISQMPLPNDYGAAALYGAEPPRNLMGFYDSYGYGQFVANKDASAAANNADTQQAATTSGPQAAGINGANNLGQAGLFPQQMPQPFGMNHGMPWPQSYYFGMMQPGSQFHNPAAYGNNPALAAAYGQPFMKQQGMYMMYPGATPQGLQGAGSQLHQQQQQTVQQPGQQTAQGQQQAGQQAAAGNQQVNAQQAGAKNPAQSSAGNPYGNINAQKAGNPYGHYAANIGAGFGVYEQDPAVLSNSPQQFSLGGMPGIFSASKGGAKDPSTKGNPASGTAPVIGGTTYYSNPQQLGGYPSQVSSSHPQGFGSHHQQPYYASYAPSYGQTQTPHMYQQQQQQQQPQHHHHHQQHQHQQQTQGSHQQANKQYWEKQ</sequence>
<evidence type="ECO:0000313" key="3">
    <source>
        <dbReference type="Proteomes" id="UP001145021"/>
    </source>
</evidence>
<evidence type="ECO:0000313" key="2">
    <source>
        <dbReference type="EMBL" id="KAJ1643370.1"/>
    </source>
</evidence>
<feature type="compositionally biased region" description="Polar residues" evidence="1">
    <location>
        <begin position="513"/>
        <end position="524"/>
    </location>
</feature>
<feature type="region of interest" description="Disordered" evidence="1">
    <location>
        <begin position="139"/>
        <end position="190"/>
    </location>
</feature>
<organism evidence="2 3">
    <name type="scientific">Coemansia asiatica</name>
    <dbReference type="NCBI Taxonomy" id="1052880"/>
    <lineage>
        <taxon>Eukaryota</taxon>
        <taxon>Fungi</taxon>
        <taxon>Fungi incertae sedis</taxon>
        <taxon>Zoopagomycota</taxon>
        <taxon>Kickxellomycotina</taxon>
        <taxon>Kickxellomycetes</taxon>
        <taxon>Kickxellales</taxon>
        <taxon>Kickxellaceae</taxon>
        <taxon>Coemansia</taxon>
    </lineage>
</organism>
<feature type="non-terminal residue" evidence="2">
    <location>
        <position position="686"/>
    </location>
</feature>
<gene>
    <name evidence="2" type="ORF">LPJ64_004860</name>
</gene>
<feature type="region of interest" description="Disordered" evidence="1">
    <location>
        <begin position="1"/>
        <end position="114"/>
    </location>
</feature>
<protein>
    <submittedName>
        <fullName evidence="2">Uncharacterized protein</fullName>
    </submittedName>
</protein>
<accession>A0A9W8CIQ3</accession>
<feature type="compositionally biased region" description="Low complexity" evidence="1">
    <location>
        <begin position="56"/>
        <end position="66"/>
    </location>
</feature>
<dbReference type="EMBL" id="JANBOH010000263">
    <property type="protein sequence ID" value="KAJ1643370.1"/>
    <property type="molecule type" value="Genomic_DNA"/>
</dbReference>
<reference evidence="2" key="1">
    <citation type="submission" date="2022-07" db="EMBL/GenBank/DDBJ databases">
        <title>Phylogenomic reconstructions and comparative analyses of Kickxellomycotina fungi.</title>
        <authorList>
            <person name="Reynolds N.K."/>
            <person name="Stajich J.E."/>
            <person name="Barry K."/>
            <person name="Grigoriev I.V."/>
            <person name="Crous P."/>
            <person name="Smith M.E."/>
        </authorList>
    </citation>
    <scope>NUCLEOTIDE SEQUENCE</scope>
    <source>
        <strain evidence="2">NBRC 105413</strain>
    </source>
</reference>
<feature type="compositionally biased region" description="Polar residues" evidence="1">
    <location>
        <begin position="7"/>
        <end position="37"/>
    </location>
</feature>
<dbReference type="Proteomes" id="UP001145021">
    <property type="component" value="Unassembled WGS sequence"/>
</dbReference>
<dbReference type="AlphaFoldDB" id="A0A9W8CIQ3"/>
<feature type="region of interest" description="Disordered" evidence="1">
    <location>
        <begin position="573"/>
        <end position="686"/>
    </location>
</feature>
<feature type="compositionally biased region" description="Low complexity" evidence="1">
    <location>
        <begin position="640"/>
        <end position="656"/>
    </location>
</feature>
<feature type="compositionally biased region" description="Low complexity" evidence="1">
    <location>
        <begin position="666"/>
        <end position="677"/>
    </location>
</feature>